<gene>
    <name evidence="1" type="ORF">PDJAM_G00159570</name>
</gene>
<proteinExistence type="predicted"/>
<sequence length="93" mass="10893">MQLRDGVKSHVDVRRGGFFRRASYFEKVDLEKHCFSKRLCLLNCSVTVVLFEDYYLDFASGSLRALLPCQRKTLRLCPSLQLHFLPFTHENSH</sequence>
<dbReference type="Proteomes" id="UP000830395">
    <property type="component" value="Chromosome 26"/>
</dbReference>
<accession>A0ACC5ZJK3</accession>
<keyword evidence="2" id="KW-1185">Reference proteome</keyword>
<protein>
    <submittedName>
        <fullName evidence="1">Uncharacterized protein</fullName>
    </submittedName>
</protein>
<evidence type="ECO:0000313" key="2">
    <source>
        <dbReference type="Proteomes" id="UP000830395"/>
    </source>
</evidence>
<evidence type="ECO:0000313" key="1">
    <source>
        <dbReference type="EMBL" id="MCJ8747974.1"/>
    </source>
</evidence>
<name>A0ACC5ZJK3_9TELE</name>
<feature type="non-terminal residue" evidence="1">
    <location>
        <position position="93"/>
    </location>
</feature>
<organism evidence="1 2">
    <name type="scientific">Pangasius djambal</name>
    <dbReference type="NCBI Taxonomy" id="1691987"/>
    <lineage>
        <taxon>Eukaryota</taxon>
        <taxon>Metazoa</taxon>
        <taxon>Chordata</taxon>
        <taxon>Craniata</taxon>
        <taxon>Vertebrata</taxon>
        <taxon>Euteleostomi</taxon>
        <taxon>Actinopterygii</taxon>
        <taxon>Neopterygii</taxon>
        <taxon>Teleostei</taxon>
        <taxon>Ostariophysi</taxon>
        <taxon>Siluriformes</taxon>
        <taxon>Pangasiidae</taxon>
        <taxon>Pangasius</taxon>
    </lineage>
</organism>
<reference evidence="1" key="1">
    <citation type="submission" date="2020-02" db="EMBL/GenBank/DDBJ databases">
        <title>Genome sequencing of the panga catfish, Pangasius djambal.</title>
        <authorList>
            <person name="Wen M."/>
            <person name="Zahm M."/>
            <person name="Roques C."/>
            <person name="Cabau C."/>
            <person name="Klopp C."/>
            <person name="Donnadieu C."/>
            <person name="Jouanno E."/>
            <person name="Avarre J.-C."/>
            <person name="Campet M."/>
            <person name="Ha T."/>
            <person name="Dugue R."/>
            <person name="Lampietro C."/>
            <person name="Louis A."/>
            <person name="Herpin A."/>
            <person name="Echchiki A."/>
            <person name="Berthelot C."/>
            <person name="Parey E."/>
            <person name="Roest-Crollius H."/>
            <person name="Braasch I."/>
            <person name="Postlethwait J.H."/>
            <person name="Bobe J."/>
            <person name="Montfort J."/>
            <person name="Bouchez O."/>
            <person name="Begum T."/>
            <person name="Schartl M."/>
            <person name="Gustiano R."/>
            <person name="Guiguen Y."/>
        </authorList>
    </citation>
    <scope>NUCLEOTIDE SEQUENCE</scope>
    <source>
        <strain evidence="1">Pdj_M5554</strain>
    </source>
</reference>
<dbReference type="EMBL" id="CM041000">
    <property type="protein sequence ID" value="MCJ8747974.1"/>
    <property type="molecule type" value="Genomic_DNA"/>
</dbReference>
<comment type="caution">
    <text evidence="1">The sequence shown here is derived from an EMBL/GenBank/DDBJ whole genome shotgun (WGS) entry which is preliminary data.</text>
</comment>